<organism evidence="12 13">
    <name type="scientific">Neoarthrinium moseri</name>
    <dbReference type="NCBI Taxonomy" id="1658444"/>
    <lineage>
        <taxon>Eukaryota</taxon>
        <taxon>Fungi</taxon>
        <taxon>Dikarya</taxon>
        <taxon>Ascomycota</taxon>
        <taxon>Pezizomycotina</taxon>
        <taxon>Sordariomycetes</taxon>
        <taxon>Xylariomycetidae</taxon>
        <taxon>Amphisphaeriales</taxon>
        <taxon>Apiosporaceae</taxon>
        <taxon>Neoarthrinium</taxon>
    </lineage>
</organism>
<evidence type="ECO:0000256" key="8">
    <source>
        <dbReference type="SAM" id="MobiDB-lite"/>
    </source>
</evidence>
<evidence type="ECO:0000256" key="7">
    <source>
        <dbReference type="RuleBase" id="RU003346"/>
    </source>
</evidence>
<feature type="signal peptide" evidence="10">
    <location>
        <begin position="1"/>
        <end position="23"/>
    </location>
</feature>
<feature type="transmembrane region" description="Helical" evidence="9">
    <location>
        <begin position="304"/>
        <end position="321"/>
    </location>
</feature>
<feature type="domain" description="Major facilitator superfamily (MFS) profile" evidence="11">
    <location>
        <begin position="11"/>
        <end position="449"/>
    </location>
</feature>
<dbReference type="Pfam" id="PF00083">
    <property type="entry name" value="Sugar_tr"/>
    <property type="match status" value="1"/>
</dbReference>
<feature type="transmembrane region" description="Helical" evidence="9">
    <location>
        <begin position="426"/>
        <end position="446"/>
    </location>
</feature>
<evidence type="ECO:0000259" key="11">
    <source>
        <dbReference type="PROSITE" id="PS50850"/>
    </source>
</evidence>
<dbReference type="GO" id="GO:0016020">
    <property type="term" value="C:membrane"/>
    <property type="evidence" value="ECO:0007669"/>
    <property type="project" value="UniProtKB-SubCell"/>
</dbReference>
<gene>
    <name evidence="12" type="ORF">JX265_001990</name>
</gene>
<evidence type="ECO:0000256" key="6">
    <source>
        <dbReference type="ARBA" id="ARBA00023136"/>
    </source>
</evidence>
<comment type="subcellular location">
    <subcellularLocation>
        <location evidence="1">Membrane</location>
        <topology evidence="1">Multi-pass membrane protein</topology>
    </subcellularLocation>
</comment>
<sequence length="508" mass="54355">MAGFSRAMFIICLVAALNCASVGYDSSMMSSINILSSFQIKFGIDAHMKGLLTAVQNLGGIAGGFFAGHIVDRWGRKGGILAAAVIVLIATAIHATSTTLPQFFVGRILVGIAKSVDIAAVPTYLAELAPPGKRGLVGGLYWTCWLLGAIISSAVGYAARGVGGDWSWRIICIAMAGPALGCIATLPFIPESPRWMISRGREAEALAVLARFHGGGDENDPLVVGEFREIKETIQFEQENQYTSFRSWWKDFKSSKANLYRGFILITLGVFEQTVGSSIITFYLSSVLKLANVTSEKEQFAINLGQYAVAFAAALTGICLVDRLGRVPMLVGGTAACAAILAAMAGLTAKATGLVAGQNAIIAMVFLFQIAYSSTWTPLSFSYCAEILNFTIRAKGMAFYSIFVSSTGFFNQYVIPVGLADIGWRFYIVGVVWNTFIAVVIFFTYIETKSLTLEQIDQRFNGVPADHLVDVIEAYDGGKPISELEVSGKKGDGDGITGGRNSKAQGEA</sequence>
<dbReference type="InterPro" id="IPR036259">
    <property type="entry name" value="MFS_trans_sf"/>
</dbReference>
<dbReference type="PANTHER" id="PTHR48022:SF31">
    <property type="entry name" value="HEXOSE TRANSPORTER"/>
    <property type="match status" value="1"/>
</dbReference>
<feature type="transmembrane region" description="Helical" evidence="9">
    <location>
        <begin position="166"/>
        <end position="189"/>
    </location>
</feature>
<dbReference type="SUPFAM" id="SSF103473">
    <property type="entry name" value="MFS general substrate transporter"/>
    <property type="match status" value="1"/>
</dbReference>
<proteinExistence type="inferred from homology"/>
<dbReference type="GO" id="GO:0005351">
    <property type="term" value="F:carbohydrate:proton symporter activity"/>
    <property type="evidence" value="ECO:0007669"/>
    <property type="project" value="TreeGrafter"/>
</dbReference>
<evidence type="ECO:0000256" key="10">
    <source>
        <dbReference type="SAM" id="SignalP"/>
    </source>
</evidence>
<dbReference type="PRINTS" id="PR00171">
    <property type="entry name" value="SUGRTRNSPORT"/>
</dbReference>
<protein>
    <recommendedName>
        <fullName evidence="11">Major facilitator superfamily (MFS) profile domain-containing protein</fullName>
    </recommendedName>
</protein>
<dbReference type="InterPro" id="IPR050360">
    <property type="entry name" value="MFS_Sugar_Transporters"/>
</dbReference>
<feature type="transmembrane region" description="Helical" evidence="9">
    <location>
        <begin position="263"/>
        <end position="284"/>
    </location>
</feature>
<feature type="transmembrane region" description="Helical" evidence="9">
    <location>
        <begin position="103"/>
        <end position="126"/>
    </location>
</feature>
<dbReference type="EMBL" id="JAFIMR010000003">
    <property type="protein sequence ID" value="KAI1880369.1"/>
    <property type="molecule type" value="Genomic_DNA"/>
</dbReference>
<feature type="transmembrane region" description="Helical" evidence="9">
    <location>
        <begin position="78"/>
        <end position="97"/>
    </location>
</feature>
<comment type="caution">
    <text evidence="12">The sequence shown here is derived from an EMBL/GenBank/DDBJ whole genome shotgun (WGS) entry which is preliminary data.</text>
</comment>
<evidence type="ECO:0000256" key="4">
    <source>
        <dbReference type="ARBA" id="ARBA00022692"/>
    </source>
</evidence>
<dbReference type="PROSITE" id="PS50850">
    <property type="entry name" value="MFS"/>
    <property type="match status" value="1"/>
</dbReference>
<dbReference type="Gene3D" id="1.20.1250.20">
    <property type="entry name" value="MFS general substrate transporter like domains"/>
    <property type="match status" value="1"/>
</dbReference>
<dbReference type="FunFam" id="1.20.1250.20:FF:000134">
    <property type="entry name" value="MFS sugar transporter protein"/>
    <property type="match status" value="1"/>
</dbReference>
<evidence type="ECO:0000256" key="3">
    <source>
        <dbReference type="ARBA" id="ARBA00022448"/>
    </source>
</evidence>
<evidence type="ECO:0000256" key="1">
    <source>
        <dbReference type="ARBA" id="ARBA00004141"/>
    </source>
</evidence>
<dbReference type="InterPro" id="IPR005828">
    <property type="entry name" value="MFS_sugar_transport-like"/>
</dbReference>
<keyword evidence="5 9" id="KW-1133">Transmembrane helix</keyword>
<evidence type="ECO:0000313" key="12">
    <source>
        <dbReference type="EMBL" id="KAI1880369.1"/>
    </source>
</evidence>
<dbReference type="InterPro" id="IPR003663">
    <property type="entry name" value="Sugar/inositol_transpt"/>
</dbReference>
<dbReference type="PANTHER" id="PTHR48022">
    <property type="entry name" value="PLASTIDIC GLUCOSE TRANSPORTER 4"/>
    <property type="match status" value="1"/>
</dbReference>
<reference evidence="12" key="1">
    <citation type="submission" date="2021-03" db="EMBL/GenBank/DDBJ databases">
        <title>Revisited historic fungal species revealed as producer of novel bioactive compounds through whole genome sequencing and comparative genomics.</title>
        <authorList>
            <person name="Vignolle G.A."/>
            <person name="Hochenegger N."/>
            <person name="Mach R.L."/>
            <person name="Mach-Aigner A.R."/>
            <person name="Javad Rahimi M."/>
            <person name="Salim K.A."/>
            <person name="Chan C.M."/>
            <person name="Lim L.B.L."/>
            <person name="Cai F."/>
            <person name="Druzhinina I.S."/>
            <person name="U'Ren J.M."/>
            <person name="Derntl C."/>
        </authorList>
    </citation>
    <scope>NUCLEOTIDE SEQUENCE</scope>
    <source>
        <strain evidence="12">TUCIM 5799</strain>
    </source>
</reference>
<feature type="transmembrane region" description="Helical" evidence="9">
    <location>
        <begin position="361"/>
        <end position="385"/>
    </location>
</feature>
<dbReference type="InterPro" id="IPR020846">
    <property type="entry name" value="MFS_dom"/>
</dbReference>
<evidence type="ECO:0000313" key="13">
    <source>
        <dbReference type="Proteomes" id="UP000829685"/>
    </source>
</evidence>
<feature type="transmembrane region" description="Helical" evidence="9">
    <location>
        <begin position="328"/>
        <end position="349"/>
    </location>
</feature>
<keyword evidence="4 9" id="KW-0812">Transmembrane</keyword>
<feature type="chain" id="PRO_5040266075" description="Major facilitator superfamily (MFS) profile domain-containing protein" evidence="10">
    <location>
        <begin position="24"/>
        <end position="508"/>
    </location>
</feature>
<keyword evidence="3 7" id="KW-0813">Transport</keyword>
<feature type="transmembrane region" description="Helical" evidence="9">
    <location>
        <begin position="51"/>
        <end position="71"/>
    </location>
</feature>
<accession>A0A9Q0ATU2</accession>
<name>A0A9Q0ATU2_9PEZI</name>
<dbReference type="NCBIfam" id="TIGR00879">
    <property type="entry name" value="SP"/>
    <property type="match status" value="1"/>
</dbReference>
<feature type="transmembrane region" description="Helical" evidence="9">
    <location>
        <begin position="138"/>
        <end position="160"/>
    </location>
</feature>
<keyword evidence="13" id="KW-1185">Reference proteome</keyword>
<dbReference type="AlphaFoldDB" id="A0A9Q0ATU2"/>
<keyword evidence="10" id="KW-0732">Signal</keyword>
<feature type="transmembrane region" description="Helical" evidence="9">
    <location>
        <begin position="397"/>
        <end position="414"/>
    </location>
</feature>
<feature type="region of interest" description="Disordered" evidence="8">
    <location>
        <begin position="483"/>
        <end position="508"/>
    </location>
</feature>
<comment type="similarity">
    <text evidence="2 7">Belongs to the major facilitator superfamily. Sugar transporter (TC 2.A.1.1) family.</text>
</comment>
<evidence type="ECO:0000256" key="9">
    <source>
        <dbReference type="SAM" id="Phobius"/>
    </source>
</evidence>
<keyword evidence="6 9" id="KW-0472">Membrane</keyword>
<dbReference type="Proteomes" id="UP000829685">
    <property type="component" value="Unassembled WGS sequence"/>
</dbReference>
<evidence type="ECO:0000256" key="5">
    <source>
        <dbReference type="ARBA" id="ARBA00022989"/>
    </source>
</evidence>
<evidence type="ECO:0000256" key="2">
    <source>
        <dbReference type="ARBA" id="ARBA00010992"/>
    </source>
</evidence>